<dbReference type="CDD" id="cd00018">
    <property type="entry name" value="AP2"/>
    <property type="match status" value="1"/>
</dbReference>
<keyword evidence="11" id="KW-1185">Reference proteome</keyword>
<feature type="compositionally biased region" description="Acidic residues" evidence="8">
    <location>
        <begin position="166"/>
        <end position="176"/>
    </location>
</feature>
<organism evidence="10 11">
    <name type="scientific">Citrullus colocynthis</name>
    <name type="common">colocynth</name>
    <dbReference type="NCBI Taxonomy" id="252529"/>
    <lineage>
        <taxon>Eukaryota</taxon>
        <taxon>Viridiplantae</taxon>
        <taxon>Streptophyta</taxon>
        <taxon>Embryophyta</taxon>
        <taxon>Tracheophyta</taxon>
        <taxon>Spermatophyta</taxon>
        <taxon>Magnoliopsida</taxon>
        <taxon>eudicotyledons</taxon>
        <taxon>Gunneridae</taxon>
        <taxon>Pentapetalae</taxon>
        <taxon>rosids</taxon>
        <taxon>fabids</taxon>
        <taxon>Cucurbitales</taxon>
        <taxon>Cucurbitaceae</taxon>
        <taxon>Benincaseae</taxon>
        <taxon>Citrullus</taxon>
    </lineage>
</organism>
<dbReference type="PROSITE" id="PS51032">
    <property type="entry name" value="AP2_ERF"/>
    <property type="match status" value="1"/>
</dbReference>
<comment type="similarity">
    <text evidence="7">Belongs to the AP2/ERF transcription factor family. ERF subfamily.</text>
</comment>
<evidence type="ECO:0000256" key="7">
    <source>
        <dbReference type="ARBA" id="ARBA00024343"/>
    </source>
</evidence>
<gene>
    <name evidence="10" type="ORF">CITCOLO1_LOCUS19014</name>
</gene>
<dbReference type="SUPFAM" id="SSF54171">
    <property type="entry name" value="DNA-binding domain"/>
    <property type="match status" value="1"/>
</dbReference>
<keyword evidence="5" id="KW-0804">Transcription</keyword>
<keyword evidence="2" id="KW-0805">Transcription regulation</keyword>
<sequence>MADATVPETDSGGSANSWSSSSSSTSCSISSPSKQVGSRTSSKRSRESSNNSRHPSYRGVRMRAWGKWVSEIREPKKKSRIWLGTFATPDMAARAHDVAALTIKGNSAILNFPELAASLPRPASSSPRDVQSAAALAASMQLPDVVSPPPPPPPPPSSPPFSSSSELDESTPEELSEIVVLPSLGTGYAESAESVTEFVFDEWQYSYEPWDQQNQSSKEEEEEAYEYFMDQMAMAEKECVIPTALFQPLPFSW</sequence>
<dbReference type="Gene3D" id="3.30.730.10">
    <property type="entry name" value="AP2/ERF domain"/>
    <property type="match status" value="1"/>
</dbReference>
<evidence type="ECO:0000256" key="4">
    <source>
        <dbReference type="ARBA" id="ARBA00023159"/>
    </source>
</evidence>
<comment type="subcellular location">
    <subcellularLocation>
        <location evidence="1">Nucleus</location>
    </subcellularLocation>
</comment>
<feature type="domain" description="AP2/ERF" evidence="9">
    <location>
        <begin position="56"/>
        <end position="113"/>
    </location>
</feature>
<dbReference type="InterPro" id="IPR051032">
    <property type="entry name" value="AP2/ERF_TF_ERF_subfamily"/>
</dbReference>
<evidence type="ECO:0000256" key="5">
    <source>
        <dbReference type="ARBA" id="ARBA00023163"/>
    </source>
</evidence>
<dbReference type="PRINTS" id="PR00367">
    <property type="entry name" value="ETHRSPELEMNT"/>
</dbReference>
<evidence type="ECO:0000256" key="6">
    <source>
        <dbReference type="ARBA" id="ARBA00023242"/>
    </source>
</evidence>
<evidence type="ECO:0000256" key="1">
    <source>
        <dbReference type="ARBA" id="ARBA00004123"/>
    </source>
</evidence>
<evidence type="ECO:0000256" key="3">
    <source>
        <dbReference type="ARBA" id="ARBA00023125"/>
    </source>
</evidence>
<dbReference type="Pfam" id="PF00847">
    <property type="entry name" value="AP2"/>
    <property type="match status" value="1"/>
</dbReference>
<evidence type="ECO:0000313" key="11">
    <source>
        <dbReference type="Proteomes" id="UP001642487"/>
    </source>
</evidence>
<dbReference type="InterPro" id="IPR016177">
    <property type="entry name" value="DNA-bd_dom_sf"/>
</dbReference>
<proteinExistence type="inferred from homology"/>
<dbReference type="Proteomes" id="UP001642487">
    <property type="component" value="Chromosome 7"/>
</dbReference>
<feature type="region of interest" description="Disordered" evidence="8">
    <location>
        <begin position="142"/>
        <end position="176"/>
    </location>
</feature>
<reference evidence="10 11" key="1">
    <citation type="submission" date="2024-03" db="EMBL/GenBank/DDBJ databases">
        <authorList>
            <person name="Gkanogiannis A."/>
            <person name="Becerra Lopez-Lavalle L."/>
        </authorList>
    </citation>
    <scope>NUCLEOTIDE SEQUENCE [LARGE SCALE GENOMIC DNA]</scope>
</reference>
<keyword evidence="3" id="KW-0238">DNA-binding</keyword>
<feature type="compositionally biased region" description="Low complexity" evidence="8">
    <location>
        <begin position="11"/>
        <end position="33"/>
    </location>
</feature>
<dbReference type="EMBL" id="OZ021741">
    <property type="protein sequence ID" value="CAK9326660.1"/>
    <property type="molecule type" value="Genomic_DNA"/>
</dbReference>
<dbReference type="InterPro" id="IPR001471">
    <property type="entry name" value="AP2/ERF_dom"/>
</dbReference>
<name>A0ABP0Z6Z6_9ROSI</name>
<protein>
    <recommendedName>
        <fullName evidence="9">AP2/ERF domain-containing protein</fullName>
    </recommendedName>
</protein>
<evidence type="ECO:0000313" key="10">
    <source>
        <dbReference type="EMBL" id="CAK9326660.1"/>
    </source>
</evidence>
<dbReference type="SMART" id="SM00380">
    <property type="entry name" value="AP2"/>
    <property type="match status" value="1"/>
</dbReference>
<keyword evidence="4" id="KW-0010">Activator</keyword>
<dbReference type="InterPro" id="IPR036955">
    <property type="entry name" value="AP2/ERF_dom_sf"/>
</dbReference>
<feature type="compositionally biased region" description="Pro residues" evidence="8">
    <location>
        <begin position="146"/>
        <end position="159"/>
    </location>
</feature>
<feature type="region of interest" description="Disordered" evidence="8">
    <location>
        <begin position="1"/>
        <end position="60"/>
    </location>
</feature>
<evidence type="ECO:0000259" key="9">
    <source>
        <dbReference type="PROSITE" id="PS51032"/>
    </source>
</evidence>
<dbReference type="PANTHER" id="PTHR31985:SF299">
    <property type="entry name" value="AP2 DOMAIN CLASS TRANSCRIPTION FACTOR"/>
    <property type="match status" value="1"/>
</dbReference>
<evidence type="ECO:0000256" key="8">
    <source>
        <dbReference type="SAM" id="MobiDB-lite"/>
    </source>
</evidence>
<evidence type="ECO:0000256" key="2">
    <source>
        <dbReference type="ARBA" id="ARBA00023015"/>
    </source>
</evidence>
<accession>A0ABP0Z6Z6</accession>
<keyword evidence="6" id="KW-0539">Nucleus</keyword>
<dbReference type="PANTHER" id="PTHR31985">
    <property type="entry name" value="ETHYLENE-RESPONSIVE TRANSCRIPTION FACTOR ERF042-RELATED"/>
    <property type="match status" value="1"/>
</dbReference>